<dbReference type="AlphaFoldDB" id="A0A844Z6A3"/>
<evidence type="ECO:0000313" key="2">
    <source>
        <dbReference type="Proteomes" id="UP000460290"/>
    </source>
</evidence>
<dbReference type="EMBL" id="WTYZ01000001">
    <property type="protein sequence ID" value="MXO82776.1"/>
    <property type="molecule type" value="Genomic_DNA"/>
</dbReference>
<protein>
    <submittedName>
        <fullName evidence="1">DUF177 domain-containing protein</fullName>
    </submittedName>
</protein>
<organism evidence="1 2">
    <name type="scientific">Pontixanthobacter aestiaquae</name>
    <dbReference type="NCBI Taxonomy" id="1509367"/>
    <lineage>
        <taxon>Bacteria</taxon>
        <taxon>Pseudomonadati</taxon>
        <taxon>Pseudomonadota</taxon>
        <taxon>Alphaproteobacteria</taxon>
        <taxon>Sphingomonadales</taxon>
        <taxon>Erythrobacteraceae</taxon>
        <taxon>Pontixanthobacter</taxon>
    </lineage>
</organism>
<dbReference type="Proteomes" id="UP000460290">
    <property type="component" value="Unassembled WGS sequence"/>
</dbReference>
<sequence length="171" mass="18864">MSESELSRPIKAKALKHEPYLIEASEDERHALSKRFALSQIEHLRADITLTPKGSDIIATGTMEAEWQQICSVSGDDFPVSAKENLHLRFIPQRAIEPSDEEIEVELDDVDEIEFTGDSFDLGEAVAQSLGLLIDPYATGPDAETARKEKGIQIEGEQDGPMAEMLAALKK</sequence>
<dbReference type="InterPro" id="IPR003772">
    <property type="entry name" value="YceD"/>
</dbReference>
<accession>A0A844Z6A3</accession>
<name>A0A844Z6A3_9SPHN</name>
<dbReference type="OrthoDB" id="8443793at2"/>
<comment type="caution">
    <text evidence="1">The sequence shown here is derived from an EMBL/GenBank/DDBJ whole genome shotgun (WGS) entry which is preliminary data.</text>
</comment>
<gene>
    <name evidence="1" type="ORF">GRI35_05255</name>
</gene>
<proteinExistence type="predicted"/>
<dbReference type="RefSeq" id="WP_160613190.1">
    <property type="nucleotide sequence ID" value="NZ_JAUFQM010000001.1"/>
</dbReference>
<reference evidence="1 2" key="1">
    <citation type="submission" date="2019-12" db="EMBL/GenBank/DDBJ databases">
        <title>Genomic-based taxomic classification of the family Erythrobacteraceae.</title>
        <authorList>
            <person name="Xu L."/>
        </authorList>
    </citation>
    <scope>NUCLEOTIDE SEQUENCE [LARGE SCALE GENOMIC DNA]</scope>
    <source>
        <strain evidence="1 2">KCTC 42006</strain>
    </source>
</reference>
<dbReference type="Pfam" id="PF02620">
    <property type="entry name" value="YceD"/>
    <property type="match status" value="1"/>
</dbReference>
<evidence type="ECO:0000313" key="1">
    <source>
        <dbReference type="EMBL" id="MXO82776.1"/>
    </source>
</evidence>
<keyword evidence="2" id="KW-1185">Reference proteome</keyword>